<evidence type="ECO:0000256" key="1">
    <source>
        <dbReference type="SAM" id="Phobius"/>
    </source>
</evidence>
<gene>
    <name evidence="2" type="ORF">PXEA_LOCUS24</name>
</gene>
<comment type="caution">
    <text evidence="2">The sequence shown here is derived from an EMBL/GenBank/DDBJ whole genome shotgun (WGS) entry which is preliminary data.</text>
</comment>
<organism evidence="2 3">
    <name type="scientific">Protopolystoma xenopodis</name>
    <dbReference type="NCBI Taxonomy" id="117903"/>
    <lineage>
        <taxon>Eukaryota</taxon>
        <taxon>Metazoa</taxon>
        <taxon>Spiralia</taxon>
        <taxon>Lophotrochozoa</taxon>
        <taxon>Platyhelminthes</taxon>
        <taxon>Monogenea</taxon>
        <taxon>Polyopisthocotylea</taxon>
        <taxon>Polystomatidea</taxon>
        <taxon>Polystomatidae</taxon>
        <taxon>Protopolystoma</taxon>
    </lineage>
</organism>
<sequence length="147" mass="16191">MFSQLVRSVKETLWNVPSPVPSAIVFEISSILSLAGYITKCFARIVSGAIVRTELQLVKCCISFYQPYFIGSSTYSHNSVLSFPPMSPKSVSVQGGIVKRNHLHHRYLVPFAGILTFILPPLFFTPTRQLAAAKHQSHCLAVGNLAV</sequence>
<keyword evidence="1" id="KW-0812">Transmembrane</keyword>
<accession>A0A3S5BKE4</accession>
<dbReference type="EMBL" id="CAAALY010000058">
    <property type="protein sequence ID" value="VEL06584.1"/>
    <property type="molecule type" value="Genomic_DNA"/>
</dbReference>
<dbReference type="AlphaFoldDB" id="A0A3S5BKE4"/>
<keyword evidence="3" id="KW-1185">Reference proteome</keyword>
<dbReference type="Proteomes" id="UP000784294">
    <property type="component" value="Unassembled WGS sequence"/>
</dbReference>
<proteinExistence type="predicted"/>
<name>A0A3S5BKE4_9PLAT</name>
<feature type="transmembrane region" description="Helical" evidence="1">
    <location>
        <begin position="107"/>
        <end position="124"/>
    </location>
</feature>
<keyword evidence="1" id="KW-0472">Membrane</keyword>
<reference evidence="2" key="1">
    <citation type="submission" date="2018-11" db="EMBL/GenBank/DDBJ databases">
        <authorList>
            <consortium name="Pathogen Informatics"/>
        </authorList>
    </citation>
    <scope>NUCLEOTIDE SEQUENCE</scope>
</reference>
<evidence type="ECO:0000313" key="2">
    <source>
        <dbReference type="EMBL" id="VEL06584.1"/>
    </source>
</evidence>
<evidence type="ECO:0000313" key="3">
    <source>
        <dbReference type="Proteomes" id="UP000784294"/>
    </source>
</evidence>
<protein>
    <submittedName>
        <fullName evidence="2">Uncharacterized protein</fullName>
    </submittedName>
</protein>
<keyword evidence="1" id="KW-1133">Transmembrane helix</keyword>